<evidence type="ECO:0000313" key="2">
    <source>
        <dbReference type="EMBL" id="KAB7508035.1"/>
    </source>
</evidence>
<comment type="caution">
    <text evidence="2">The sequence shown here is derived from an EMBL/GenBank/DDBJ whole genome shotgun (WGS) entry which is preliminary data.</text>
</comment>
<feature type="compositionally biased region" description="Low complexity" evidence="1">
    <location>
        <begin position="7"/>
        <end position="29"/>
    </location>
</feature>
<sequence length="214" mass="24382">MENTPGSILPSSSEYLSSSHLPSISCPSSQKMESIESDFSMDEHSIVNLQYHPNVQPGLSWNEILFPSDVKEKKNLEYQEFFGDSLLNAEESVSSNPTSRQFESTLFSNKDINDEVFFIDDDLEERIPDKTKRKPKIVREDDFVVPEMPSSSELKPEEEIPASKSHKEKKEVTDNSVNPGEDPGEDPDEDRMKTSVPEYVESYMSSINIEFKIF</sequence>
<feature type="region of interest" description="Disordered" evidence="1">
    <location>
        <begin position="132"/>
        <end position="195"/>
    </location>
</feature>
<name>A0A5N5TPE0_9CRUS</name>
<evidence type="ECO:0000256" key="1">
    <source>
        <dbReference type="SAM" id="MobiDB-lite"/>
    </source>
</evidence>
<proteinExistence type="predicted"/>
<evidence type="ECO:0000313" key="3">
    <source>
        <dbReference type="Proteomes" id="UP000326759"/>
    </source>
</evidence>
<dbReference type="AlphaFoldDB" id="A0A5N5TPE0"/>
<keyword evidence="3" id="KW-1185">Reference proteome</keyword>
<gene>
    <name evidence="2" type="ORF">Anas_05907</name>
</gene>
<dbReference type="Proteomes" id="UP000326759">
    <property type="component" value="Unassembled WGS sequence"/>
</dbReference>
<organism evidence="2 3">
    <name type="scientific">Armadillidium nasatum</name>
    <dbReference type="NCBI Taxonomy" id="96803"/>
    <lineage>
        <taxon>Eukaryota</taxon>
        <taxon>Metazoa</taxon>
        <taxon>Ecdysozoa</taxon>
        <taxon>Arthropoda</taxon>
        <taxon>Crustacea</taxon>
        <taxon>Multicrustacea</taxon>
        <taxon>Malacostraca</taxon>
        <taxon>Eumalacostraca</taxon>
        <taxon>Peracarida</taxon>
        <taxon>Isopoda</taxon>
        <taxon>Oniscidea</taxon>
        <taxon>Crinocheta</taxon>
        <taxon>Armadillidiidae</taxon>
        <taxon>Armadillidium</taxon>
    </lineage>
</organism>
<feature type="region of interest" description="Disordered" evidence="1">
    <location>
        <begin position="1"/>
        <end position="35"/>
    </location>
</feature>
<accession>A0A5N5TPE0</accession>
<reference evidence="2 3" key="1">
    <citation type="journal article" date="2019" name="PLoS Biol.">
        <title>Sex chromosomes control vertical transmission of feminizing Wolbachia symbionts in an isopod.</title>
        <authorList>
            <person name="Becking T."/>
            <person name="Chebbi M.A."/>
            <person name="Giraud I."/>
            <person name="Moumen B."/>
            <person name="Laverre T."/>
            <person name="Caubet Y."/>
            <person name="Peccoud J."/>
            <person name="Gilbert C."/>
            <person name="Cordaux R."/>
        </authorList>
    </citation>
    <scope>NUCLEOTIDE SEQUENCE [LARGE SCALE GENOMIC DNA]</scope>
    <source>
        <strain evidence="2">ANa2</strain>
        <tissue evidence="2">Whole body excluding digestive tract and cuticle</tissue>
    </source>
</reference>
<protein>
    <submittedName>
        <fullName evidence="2">Uncharacterized protein</fullName>
    </submittedName>
</protein>
<dbReference type="EMBL" id="SEYY01000093">
    <property type="protein sequence ID" value="KAB7508035.1"/>
    <property type="molecule type" value="Genomic_DNA"/>
</dbReference>